<dbReference type="InterPro" id="IPR014016">
    <property type="entry name" value="UvrD-like_ATP-bd"/>
</dbReference>
<dbReference type="InterPro" id="IPR027417">
    <property type="entry name" value="P-loop_NTPase"/>
</dbReference>
<dbReference type="GO" id="GO:0005524">
    <property type="term" value="F:ATP binding"/>
    <property type="evidence" value="ECO:0007669"/>
    <property type="project" value="UniProtKB-UniRule"/>
</dbReference>
<evidence type="ECO:0000313" key="8">
    <source>
        <dbReference type="EMBL" id="RKG83558.1"/>
    </source>
</evidence>
<dbReference type="InterPro" id="IPR027785">
    <property type="entry name" value="UvrD-like_helicase_C"/>
</dbReference>
<evidence type="ECO:0000256" key="3">
    <source>
        <dbReference type="ARBA" id="ARBA00022806"/>
    </source>
</evidence>
<proteinExistence type="predicted"/>
<keyword evidence="2 6" id="KW-0378">Hydrolase</keyword>
<keyword evidence="3 6" id="KW-0347">Helicase</keyword>
<protein>
    <recommendedName>
        <fullName evidence="5">DNA 3'-5' helicase II</fullName>
    </recommendedName>
</protein>
<evidence type="ECO:0000313" key="9">
    <source>
        <dbReference type="Proteomes" id="UP000268094"/>
    </source>
</evidence>
<dbReference type="PANTHER" id="PTHR11070:SF2">
    <property type="entry name" value="ATP-DEPENDENT DNA HELICASE SRS2"/>
    <property type="match status" value="1"/>
</dbReference>
<evidence type="ECO:0000259" key="7">
    <source>
        <dbReference type="PROSITE" id="PS51198"/>
    </source>
</evidence>
<evidence type="ECO:0000256" key="5">
    <source>
        <dbReference type="ARBA" id="ARBA00034923"/>
    </source>
</evidence>
<dbReference type="Proteomes" id="UP000268094">
    <property type="component" value="Unassembled WGS sequence"/>
</dbReference>
<accession>A0A3A8ILI6</accession>
<dbReference type="Gene3D" id="3.40.50.300">
    <property type="entry name" value="P-loop containing nucleotide triphosphate hydrolases"/>
    <property type="match status" value="2"/>
</dbReference>
<dbReference type="Pfam" id="PF00580">
    <property type="entry name" value="UvrD-helicase"/>
    <property type="match status" value="1"/>
</dbReference>
<dbReference type="OrthoDB" id="7211215at2"/>
<keyword evidence="4 6" id="KW-0067">ATP-binding</keyword>
<dbReference type="EMBL" id="RAVZ01000177">
    <property type="protein sequence ID" value="RKG83558.1"/>
    <property type="molecule type" value="Genomic_DNA"/>
</dbReference>
<keyword evidence="9" id="KW-1185">Reference proteome</keyword>
<comment type="caution">
    <text evidence="8">The sequence shown here is derived from an EMBL/GenBank/DDBJ whole genome shotgun (WGS) entry which is preliminary data.</text>
</comment>
<dbReference type="PANTHER" id="PTHR11070">
    <property type="entry name" value="UVRD / RECB / PCRA DNA HELICASE FAMILY MEMBER"/>
    <property type="match status" value="1"/>
</dbReference>
<organism evidence="8 9">
    <name type="scientific">Corallococcus terminator</name>
    <dbReference type="NCBI Taxonomy" id="2316733"/>
    <lineage>
        <taxon>Bacteria</taxon>
        <taxon>Pseudomonadati</taxon>
        <taxon>Myxococcota</taxon>
        <taxon>Myxococcia</taxon>
        <taxon>Myxococcales</taxon>
        <taxon>Cystobacterineae</taxon>
        <taxon>Myxococcaceae</taxon>
        <taxon>Corallococcus</taxon>
    </lineage>
</organism>
<evidence type="ECO:0000256" key="2">
    <source>
        <dbReference type="ARBA" id="ARBA00022801"/>
    </source>
</evidence>
<dbReference type="SUPFAM" id="SSF52540">
    <property type="entry name" value="P-loop containing nucleoside triphosphate hydrolases"/>
    <property type="match status" value="1"/>
</dbReference>
<dbReference type="GO" id="GO:0043138">
    <property type="term" value="F:3'-5' DNA helicase activity"/>
    <property type="evidence" value="ECO:0007669"/>
    <property type="project" value="TreeGrafter"/>
</dbReference>
<gene>
    <name evidence="8" type="ORF">D7V88_23830</name>
</gene>
<dbReference type="GO" id="GO:0003677">
    <property type="term" value="F:DNA binding"/>
    <property type="evidence" value="ECO:0007669"/>
    <property type="project" value="InterPro"/>
</dbReference>
<dbReference type="Pfam" id="PF13538">
    <property type="entry name" value="UvrD_C_2"/>
    <property type="match status" value="1"/>
</dbReference>
<reference evidence="9" key="1">
    <citation type="submission" date="2018-09" db="EMBL/GenBank/DDBJ databases">
        <authorList>
            <person name="Livingstone P.G."/>
            <person name="Whitworth D.E."/>
        </authorList>
    </citation>
    <scope>NUCLEOTIDE SEQUENCE [LARGE SCALE GENOMIC DNA]</scope>
    <source>
        <strain evidence="9">CA054A</strain>
    </source>
</reference>
<dbReference type="GO" id="GO:0000725">
    <property type="term" value="P:recombinational repair"/>
    <property type="evidence" value="ECO:0007669"/>
    <property type="project" value="TreeGrafter"/>
</dbReference>
<name>A0A3A8ILI6_9BACT</name>
<dbReference type="PROSITE" id="PS51198">
    <property type="entry name" value="UVRD_HELICASE_ATP_BIND"/>
    <property type="match status" value="1"/>
</dbReference>
<feature type="domain" description="UvrD-like helicase ATP-binding" evidence="7">
    <location>
        <begin position="233"/>
        <end position="544"/>
    </location>
</feature>
<keyword evidence="1 6" id="KW-0547">Nucleotide-binding</keyword>
<dbReference type="InterPro" id="IPR000212">
    <property type="entry name" value="DNA_helicase_UvrD/REP"/>
</dbReference>
<dbReference type="AlphaFoldDB" id="A0A3A8ILI6"/>
<evidence type="ECO:0000256" key="4">
    <source>
        <dbReference type="ARBA" id="ARBA00022840"/>
    </source>
</evidence>
<dbReference type="RefSeq" id="WP_120542947.1">
    <property type="nucleotide sequence ID" value="NZ_RAVZ01000177.1"/>
</dbReference>
<dbReference type="GO" id="GO:0016787">
    <property type="term" value="F:hydrolase activity"/>
    <property type="evidence" value="ECO:0007669"/>
    <property type="project" value="UniProtKB-UniRule"/>
</dbReference>
<evidence type="ECO:0000256" key="6">
    <source>
        <dbReference type="PROSITE-ProRule" id="PRU00560"/>
    </source>
</evidence>
<evidence type="ECO:0000256" key="1">
    <source>
        <dbReference type="ARBA" id="ARBA00022741"/>
    </source>
</evidence>
<feature type="binding site" evidence="6">
    <location>
        <begin position="254"/>
        <end position="261"/>
    </location>
    <ligand>
        <name>ATP</name>
        <dbReference type="ChEBI" id="CHEBI:30616"/>
    </ligand>
</feature>
<sequence>MAGPEQELSPEALALIAEEEALLSRVQEALAEARRQAAERTLDTQGLMAQLQVLRDDATTAHAADLPHVFTQMNEVRAMLERQEVVPLPDSNAPYFAHLRLAGPTGQRDYLLGRTSFANLAAGVRVIDWRFAPVARVFYNYEEGDSYEEYFGERLSEGEVEARRLVIIEKGVLTRISTGPHLLQRDAHGRWHARGRDATSVLSGGTGTAARPGALGVGRGATHVEDAFGVTALLDAEQYAAVSTGPEQPLLVLGSAGSGKTTVALHRLAKVAFDDAKKFPQARTKVVVPEEGLARLTRRLLAPLGLGKVSVETLESWSLSTARSAFSVPGLKLAPETPALVSRLKRHPVLRQRLAERVSLPRAKGPQPLTLEKLRIRLADAFMDRAFLESVVAEARGELPRTVVAETVEHTKLQTATPLERQYRDYDEERLATVDGKAIEADTPDALAGTLDFDDLPILMFLKAQKGALGAERLAHVVLDEAEDFSLFELFVVGQLLGDSRSCTLAGDEMQQTTAGFAGWDAALEELGIRDAATCRLQVSYRCPRPVVELAQHVLGTQAPVSPAKAGREGAPVGFHHFPDEAQAWLFLGDALRDLVLREPHASVGVIASSREAAQSFHRVIAEMPWARLVLEGDFSFEPGVDVTDVDNVKGLEFDYVVLPDVTARAYPADDEARRRLHVAVTRSSHQLWVASAAVRSPLIRTFPGAVEPLQG</sequence>